<sequence>MQRIYSAWSTFQDELICDSTMIEPWRTFSQGNRNYPNVLTPVSVNAALLSLLFMLPSPLVTVAELFLPAEICMRPIQMGCEQQQGAISICAMTLQHFIVPSDEQLWPPFFEASGLL</sequence>
<gene>
    <name evidence="1" type="ORF">OAUR00152_LOCUS29022</name>
</gene>
<dbReference type="EMBL" id="HBKQ01042063">
    <property type="protein sequence ID" value="CAE2266245.1"/>
    <property type="molecule type" value="Transcribed_RNA"/>
</dbReference>
<proteinExistence type="predicted"/>
<reference evidence="1" key="1">
    <citation type="submission" date="2021-01" db="EMBL/GenBank/DDBJ databases">
        <authorList>
            <person name="Corre E."/>
            <person name="Pelletier E."/>
            <person name="Niang G."/>
            <person name="Scheremetjew M."/>
            <person name="Finn R."/>
            <person name="Kale V."/>
            <person name="Holt S."/>
            <person name="Cochrane G."/>
            <person name="Meng A."/>
            <person name="Brown T."/>
            <person name="Cohen L."/>
        </authorList>
    </citation>
    <scope>NUCLEOTIDE SEQUENCE</scope>
    <source>
        <strain evidence="1">Isolate 1302-5</strain>
    </source>
</reference>
<organism evidence="1">
    <name type="scientific">Odontella aurita</name>
    <dbReference type="NCBI Taxonomy" id="265563"/>
    <lineage>
        <taxon>Eukaryota</taxon>
        <taxon>Sar</taxon>
        <taxon>Stramenopiles</taxon>
        <taxon>Ochrophyta</taxon>
        <taxon>Bacillariophyta</taxon>
        <taxon>Mediophyceae</taxon>
        <taxon>Biddulphiophycidae</taxon>
        <taxon>Eupodiscales</taxon>
        <taxon>Odontellaceae</taxon>
        <taxon>Odontella</taxon>
    </lineage>
</organism>
<accession>A0A7S4JKC5</accession>
<protein>
    <submittedName>
        <fullName evidence="1">Uncharacterized protein</fullName>
    </submittedName>
</protein>
<dbReference type="AlphaFoldDB" id="A0A7S4JKC5"/>
<name>A0A7S4JKC5_9STRA</name>
<evidence type="ECO:0000313" key="1">
    <source>
        <dbReference type="EMBL" id="CAE2266245.1"/>
    </source>
</evidence>